<proteinExistence type="predicted"/>
<comment type="caution">
    <text evidence="2">The sequence shown here is derived from an EMBL/GenBank/DDBJ whole genome shotgun (WGS) entry which is preliminary data.</text>
</comment>
<dbReference type="RefSeq" id="WP_133254670.1">
    <property type="nucleotide sequence ID" value="NZ_QEOB01000044.1"/>
</dbReference>
<evidence type="ECO:0000313" key="2">
    <source>
        <dbReference type="EMBL" id="PVX61135.1"/>
    </source>
</evidence>
<dbReference type="InterPro" id="IPR024487">
    <property type="entry name" value="CBP_BcsR"/>
</dbReference>
<feature type="compositionally biased region" description="Basic and acidic residues" evidence="1">
    <location>
        <begin position="54"/>
        <end position="77"/>
    </location>
</feature>
<feature type="compositionally biased region" description="Basic and acidic residues" evidence="1">
    <location>
        <begin position="216"/>
        <end position="226"/>
    </location>
</feature>
<evidence type="ECO:0000313" key="3">
    <source>
        <dbReference type="Proteomes" id="UP000245712"/>
    </source>
</evidence>
<reference evidence="2 3" key="1">
    <citation type="submission" date="2018-05" db="EMBL/GenBank/DDBJ databases">
        <title>Genomic Encyclopedia of Type Strains, Phase IV (KMG-V): Genome sequencing to study the core and pangenomes of soil and plant-associated prokaryotes.</title>
        <authorList>
            <person name="Whitman W."/>
        </authorList>
    </citation>
    <scope>NUCLEOTIDE SEQUENCE [LARGE SCALE GENOMIC DNA]</scope>
    <source>
        <strain evidence="2 3">SCZa-39</strain>
    </source>
</reference>
<dbReference type="NCBIfam" id="NF040718">
    <property type="entry name" value="BcsP_of_Ic"/>
    <property type="match status" value="1"/>
</dbReference>
<name>A0ABX5K8J5_9BURK</name>
<dbReference type="EMBL" id="QEOB01000044">
    <property type="protein sequence ID" value="PVX61135.1"/>
    <property type="molecule type" value="Genomic_DNA"/>
</dbReference>
<dbReference type="Pfam" id="PF10945">
    <property type="entry name" value="CBP_BcsR"/>
    <property type="match status" value="1"/>
</dbReference>
<keyword evidence="3" id="KW-1185">Reference proteome</keyword>
<feature type="compositionally biased region" description="Basic and acidic residues" evidence="1">
    <location>
        <begin position="240"/>
        <end position="250"/>
    </location>
</feature>
<evidence type="ECO:0000256" key="1">
    <source>
        <dbReference type="SAM" id="MobiDB-lite"/>
    </source>
</evidence>
<protein>
    <recommendedName>
        <fullName evidence="4">Cellulose biosynthesis protein BcsR</fullName>
    </recommendedName>
</protein>
<sequence length="277" mass="29610">MSPSRDVQALFDRFGGDAASYREIGMENEAHEARGRWPLLGMIDPRQVELPAADADRDATPARDDTPAREPVAREDSQAVMRRSAPLFTRSPRRDVPPVLVRETPAAPESAEFRFLPVPGAGDEAAQADDRGALLASARAPAPVQTVRFNPAVSVGFAQPGAAMSDTPEMPRPMPLSSRIAQPGATPANAPLKRLFGDTRAGAGGQPAALPARAPQDPERLDDLFARLRGSALKQTQAEARSETRSESRTETQAQDHAGSSPRPWFLREAGKGVSGP</sequence>
<accession>A0ABX5K8J5</accession>
<feature type="region of interest" description="Disordered" evidence="1">
    <location>
        <begin position="48"/>
        <end position="105"/>
    </location>
</feature>
<feature type="region of interest" description="Disordered" evidence="1">
    <location>
        <begin position="163"/>
        <end position="277"/>
    </location>
</feature>
<organism evidence="2 3">
    <name type="scientific">Paraburkholderia unamae</name>
    <dbReference type="NCBI Taxonomy" id="219649"/>
    <lineage>
        <taxon>Bacteria</taxon>
        <taxon>Pseudomonadati</taxon>
        <taxon>Pseudomonadota</taxon>
        <taxon>Betaproteobacteria</taxon>
        <taxon>Burkholderiales</taxon>
        <taxon>Burkholderiaceae</taxon>
        <taxon>Paraburkholderia</taxon>
    </lineage>
</organism>
<dbReference type="Proteomes" id="UP000245712">
    <property type="component" value="Unassembled WGS sequence"/>
</dbReference>
<feature type="compositionally biased region" description="Low complexity" evidence="1">
    <location>
        <begin position="206"/>
        <end position="215"/>
    </location>
</feature>
<gene>
    <name evidence="2" type="ORF">C7402_14421</name>
</gene>
<evidence type="ECO:0008006" key="4">
    <source>
        <dbReference type="Google" id="ProtNLM"/>
    </source>
</evidence>